<evidence type="ECO:0000313" key="8">
    <source>
        <dbReference type="EMBL" id="MBN1573645.1"/>
    </source>
</evidence>
<dbReference type="InterPro" id="IPR011114">
    <property type="entry name" value="RuvA_C"/>
</dbReference>
<evidence type="ECO:0000256" key="3">
    <source>
        <dbReference type="ARBA" id="ARBA00023125"/>
    </source>
</evidence>
<dbReference type="Gene3D" id="2.40.50.140">
    <property type="entry name" value="Nucleic acid-binding proteins"/>
    <property type="match status" value="1"/>
</dbReference>
<dbReference type="SUPFAM" id="SSF46929">
    <property type="entry name" value="DNA helicase RuvA subunit, C-terminal domain"/>
    <property type="match status" value="1"/>
</dbReference>
<dbReference type="Pfam" id="PF01330">
    <property type="entry name" value="RuvA_N"/>
    <property type="match status" value="1"/>
</dbReference>
<dbReference type="Gene3D" id="1.10.150.20">
    <property type="entry name" value="5' to 3' exonuclease, C-terminal subdomain"/>
    <property type="match status" value="1"/>
</dbReference>
<dbReference type="GO" id="GO:0005524">
    <property type="term" value="F:ATP binding"/>
    <property type="evidence" value="ECO:0007669"/>
    <property type="project" value="InterPro"/>
</dbReference>
<comment type="similarity">
    <text evidence="6">Belongs to the RuvA family.</text>
</comment>
<dbReference type="Proteomes" id="UP000809273">
    <property type="component" value="Unassembled WGS sequence"/>
</dbReference>
<evidence type="ECO:0000256" key="6">
    <source>
        <dbReference type="HAMAP-Rule" id="MF_00031"/>
    </source>
</evidence>
<dbReference type="InterPro" id="IPR036267">
    <property type="entry name" value="RuvA_C_sf"/>
</dbReference>
<evidence type="ECO:0000256" key="5">
    <source>
        <dbReference type="ARBA" id="ARBA00023204"/>
    </source>
</evidence>
<keyword evidence="2 6" id="KW-0227">DNA damage</keyword>
<evidence type="ECO:0000313" key="9">
    <source>
        <dbReference type="Proteomes" id="UP000809273"/>
    </source>
</evidence>
<reference evidence="8" key="2">
    <citation type="submission" date="2021-01" db="EMBL/GenBank/DDBJ databases">
        <authorList>
            <person name="Hahn C.R."/>
            <person name="Youssef N.H."/>
            <person name="Elshahed M."/>
        </authorList>
    </citation>
    <scope>NUCLEOTIDE SEQUENCE</scope>
    <source>
        <strain evidence="8">Zod_Metabat.24</strain>
    </source>
</reference>
<evidence type="ECO:0000256" key="4">
    <source>
        <dbReference type="ARBA" id="ARBA00023172"/>
    </source>
</evidence>
<dbReference type="GO" id="GO:0006281">
    <property type="term" value="P:DNA repair"/>
    <property type="evidence" value="ECO:0007669"/>
    <property type="project" value="UniProtKB-UniRule"/>
</dbReference>
<keyword evidence="3 6" id="KW-0238">DNA-binding</keyword>
<proteinExistence type="inferred from homology"/>
<keyword evidence="4 6" id="KW-0233">DNA recombination</keyword>
<comment type="caution">
    <text evidence="6">Lacks conserved residue(s) required for the propagation of feature annotation.</text>
</comment>
<feature type="region of interest" description="Domain I" evidence="6">
    <location>
        <begin position="1"/>
        <end position="64"/>
    </location>
</feature>
<comment type="subunit">
    <text evidence="6">Homotetramer. Forms an RuvA(8)-RuvB(12)-Holliday junction (HJ) complex. HJ DNA is sandwiched between 2 RuvA tetramers; dsDNA enters through RuvA and exits via RuvB. An RuvB hexamer assembles on each DNA strand where it exits the tetramer. Each RuvB hexamer is contacted by two RuvA subunits (via domain III) on 2 adjacent RuvB subunits; this complex drives branch migration. In the full resolvosome a probable DNA-RuvA(4)-RuvB(12)-RuvC(2) complex forms which resolves the HJ.</text>
</comment>
<evidence type="ECO:0000256" key="2">
    <source>
        <dbReference type="ARBA" id="ARBA00022763"/>
    </source>
</evidence>
<feature type="domain" description="Helix-hairpin-helix DNA-binding motif class 1" evidence="7">
    <location>
        <begin position="73"/>
        <end position="92"/>
    </location>
</feature>
<dbReference type="GO" id="GO:0005737">
    <property type="term" value="C:cytoplasm"/>
    <property type="evidence" value="ECO:0007669"/>
    <property type="project" value="UniProtKB-SubCell"/>
</dbReference>
<protein>
    <recommendedName>
        <fullName evidence="6">Holliday junction branch migration complex subunit RuvA</fullName>
    </recommendedName>
</protein>
<dbReference type="InterPro" id="IPR003583">
    <property type="entry name" value="Hlx-hairpin-Hlx_DNA-bd_motif"/>
</dbReference>
<dbReference type="SUPFAM" id="SSF50249">
    <property type="entry name" value="Nucleic acid-binding proteins"/>
    <property type="match status" value="1"/>
</dbReference>
<dbReference type="GO" id="GO:0006310">
    <property type="term" value="P:DNA recombination"/>
    <property type="evidence" value="ECO:0007669"/>
    <property type="project" value="UniProtKB-UniRule"/>
</dbReference>
<dbReference type="Gene3D" id="1.10.8.10">
    <property type="entry name" value="DNA helicase RuvA subunit, C-terminal domain"/>
    <property type="match status" value="1"/>
</dbReference>
<comment type="function">
    <text evidence="6">The RuvA-RuvB-RuvC complex processes Holliday junction (HJ) DNA during genetic recombination and DNA repair, while the RuvA-RuvB complex plays an important role in the rescue of blocked DNA replication forks via replication fork reversal (RFR). RuvA specifically binds to HJ cruciform DNA, conferring on it an open structure. The RuvB hexamer acts as an ATP-dependent pump, pulling dsDNA into and through the RuvAB complex. HJ branch migration allows RuvC to scan DNA until it finds its consensus sequence, where it cleaves and resolves the cruciform DNA.</text>
</comment>
<comment type="caution">
    <text evidence="8">The sequence shown here is derived from an EMBL/GenBank/DDBJ whole genome shotgun (WGS) entry which is preliminary data.</text>
</comment>
<dbReference type="AlphaFoldDB" id="A0A9D8KGI8"/>
<organism evidence="8 9">
    <name type="scientific">Candidatus Zymogenus saltonus</name>
    <dbReference type="NCBI Taxonomy" id="2844893"/>
    <lineage>
        <taxon>Bacteria</taxon>
        <taxon>Deltaproteobacteria</taxon>
        <taxon>Candidatus Zymogenia</taxon>
        <taxon>Candidatus Zymogeniales</taxon>
        <taxon>Candidatus Zymogenaceae</taxon>
        <taxon>Candidatus Zymogenus</taxon>
    </lineage>
</organism>
<dbReference type="SMART" id="SM00278">
    <property type="entry name" value="HhH1"/>
    <property type="match status" value="2"/>
</dbReference>
<gene>
    <name evidence="6 8" type="primary">ruvA</name>
    <name evidence="8" type="ORF">JW984_10670</name>
</gene>
<evidence type="ECO:0000259" key="7">
    <source>
        <dbReference type="SMART" id="SM00278"/>
    </source>
</evidence>
<name>A0A9D8KGI8_9DELT</name>
<dbReference type="CDD" id="cd14332">
    <property type="entry name" value="UBA_RuvA_C"/>
    <property type="match status" value="1"/>
</dbReference>
<feature type="region of interest" description="Domain III" evidence="6">
    <location>
        <begin position="151"/>
        <end position="211"/>
    </location>
</feature>
<dbReference type="InterPro" id="IPR012340">
    <property type="entry name" value="NA-bd_OB-fold"/>
</dbReference>
<comment type="subcellular location">
    <subcellularLocation>
        <location evidence="6">Cytoplasm</location>
    </subcellularLocation>
</comment>
<dbReference type="InterPro" id="IPR010994">
    <property type="entry name" value="RuvA_2-like"/>
</dbReference>
<keyword evidence="1 6" id="KW-0963">Cytoplasm</keyword>
<dbReference type="NCBIfam" id="TIGR00084">
    <property type="entry name" value="ruvA"/>
    <property type="match status" value="1"/>
</dbReference>
<dbReference type="Pfam" id="PF14520">
    <property type="entry name" value="HHH_5"/>
    <property type="match status" value="1"/>
</dbReference>
<comment type="domain">
    <text evidence="6">Has three domains with a flexible linker between the domains II and III and assumes an 'L' shape. Domain III is highly mobile and contacts RuvB.</text>
</comment>
<dbReference type="InterPro" id="IPR013849">
    <property type="entry name" value="DNA_helicase_Holl-junc_RuvA_I"/>
</dbReference>
<keyword evidence="5 6" id="KW-0234">DNA repair</keyword>
<dbReference type="Pfam" id="PF07499">
    <property type="entry name" value="RuvA_C"/>
    <property type="match status" value="1"/>
</dbReference>
<dbReference type="HAMAP" id="MF_00031">
    <property type="entry name" value="DNA_HJ_migration_RuvA"/>
    <property type="match status" value="1"/>
</dbReference>
<reference evidence="8" key="1">
    <citation type="journal article" date="2021" name="Environ. Microbiol.">
        <title>Genomic characterization of three novel Desulfobacterota classes expand the metabolic and phylogenetic diversity of the phylum.</title>
        <authorList>
            <person name="Murphy C.L."/>
            <person name="Biggerstaff J."/>
            <person name="Eichhorn A."/>
            <person name="Ewing E."/>
            <person name="Shahan R."/>
            <person name="Soriano D."/>
            <person name="Stewart S."/>
            <person name="VanMol K."/>
            <person name="Walker R."/>
            <person name="Walters P."/>
            <person name="Elshahed M.S."/>
            <person name="Youssef N.H."/>
        </authorList>
    </citation>
    <scope>NUCLEOTIDE SEQUENCE</scope>
    <source>
        <strain evidence="8">Zod_Metabat.24</strain>
    </source>
</reference>
<sequence length="211" mass="22587">MIALLRGRIIQKSLDSIVLDVGGVGYQVFLPLTTYSELPDVEGETSLHIYTYVREDAIVLFGFTSGRERGIFIDLIGISGVGPKAAVAILSGISPAELEDAILAGDPERLTAVPGIGKKTAERIVLELKSKVEKRIKKEGIERLDVDSALVSDVTEALVNLGYKRQQAQVAVRTALRKFEGGDDRGIGGDAVEGKDPGEVLKDSLKILSGN</sequence>
<dbReference type="GO" id="GO:0009378">
    <property type="term" value="F:four-way junction helicase activity"/>
    <property type="evidence" value="ECO:0007669"/>
    <property type="project" value="InterPro"/>
</dbReference>
<accession>A0A9D8KGI8</accession>
<feature type="domain" description="Helix-hairpin-helix DNA-binding motif class 1" evidence="7">
    <location>
        <begin position="108"/>
        <end position="127"/>
    </location>
</feature>
<dbReference type="GO" id="GO:0009379">
    <property type="term" value="C:Holliday junction helicase complex"/>
    <property type="evidence" value="ECO:0007669"/>
    <property type="project" value="InterPro"/>
</dbReference>
<dbReference type="SUPFAM" id="SSF47781">
    <property type="entry name" value="RuvA domain 2-like"/>
    <property type="match status" value="1"/>
</dbReference>
<evidence type="ECO:0000256" key="1">
    <source>
        <dbReference type="ARBA" id="ARBA00022490"/>
    </source>
</evidence>
<dbReference type="GO" id="GO:0048476">
    <property type="term" value="C:Holliday junction resolvase complex"/>
    <property type="evidence" value="ECO:0007669"/>
    <property type="project" value="UniProtKB-UniRule"/>
</dbReference>
<dbReference type="EMBL" id="JAFGIX010000054">
    <property type="protein sequence ID" value="MBN1573645.1"/>
    <property type="molecule type" value="Genomic_DNA"/>
</dbReference>
<dbReference type="GO" id="GO:0000400">
    <property type="term" value="F:four-way junction DNA binding"/>
    <property type="evidence" value="ECO:0007669"/>
    <property type="project" value="UniProtKB-UniRule"/>
</dbReference>
<dbReference type="InterPro" id="IPR000085">
    <property type="entry name" value="RuvA"/>
</dbReference>